<gene>
    <name evidence="1" type="ORF">A3F03_03090</name>
</gene>
<comment type="caution">
    <text evidence="1">The sequence shown here is derived from an EMBL/GenBank/DDBJ whole genome shotgun (WGS) entry which is preliminary data.</text>
</comment>
<dbReference type="Pfam" id="PF18924">
    <property type="entry name" value="DUF5674"/>
    <property type="match status" value="1"/>
</dbReference>
<organism evidence="1 2">
    <name type="scientific">Candidatus Roizmanbacteria bacterium RIFCSPHIGHO2_12_FULL_41_11</name>
    <dbReference type="NCBI Taxonomy" id="1802052"/>
    <lineage>
        <taxon>Bacteria</taxon>
        <taxon>Candidatus Roizmaniibacteriota</taxon>
    </lineage>
</organism>
<sequence length="113" mass="13255">MQLINKKVNRQELKKMSKRTFGGLVKAVVDIKEEIMVVDAAMHADQEDYLLKNGSKQDDLWGINLYPDLTNEDFIEFDSMINVRPRLNNFSRHIEDKKIRQKIITIVHSLIEK</sequence>
<evidence type="ECO:0000313" key="1">
    <source>
        <dbReference type="EMBL" id="OGK37713.1"/>
    </source>
</evidence>
<reference evidence="1 2" key="1">
    <citation type="journal article" date="2016" name="Nat. Commun.">
        <title>Thousands of microbial genomes shed light on interconnected biogeochemical processes in an aquifer system.</title>
        <authorList>
            <person name="Anantharaman K."/>
            <person name="Brown C.T."/>
            <person name="Hug L.A."/>
            <person name="Sharon I."/>
            <person name="Castelle C.J."/>
            <person name="Probst A.J."/>
            <person name="Thomas B.C."/>
            <person name="Singh A."/>
            <person name="Wilkins M.J."/>
            <person name="Karaoz U."/>
            <person name="Brodie E.L."/>
            <person name="Williams K.H."/>
            <person name="Hubbard S.S."/>
            <person name="Banfield J.F."/>
        </authorList>
    </citation>
    <scope>NUCLEOTIDE SEQUENCE [LARGE SCALE GENOMIC DNA]</scope>
</reference>
<dbReference type="EMBL" id="MGAC01000033">
    <property type="protein sequence ID" value="OGK37713.1"/>
    <property type="molecule type" value="Genomic_DNA"/>
</dbReference>
<dbReference type="InterPro" id="IPR043731">
    <property type="entry name" value="DUF5674"/>
</dbReference>
<proteinExistence type="predicted"/>
<evidence type="ECO:0000313" key="2">
    <source>
        <dbReference type="Proteomes" id="UP000176803"/>
    </source>
</evidence>
<dbReference type="Proteomes" id="UP000176803">
    <property type="component" value="Unassembled WGS sequence"/>
</dbReference>
<dbReference type="AlphaFoldDB" id="A0A1F7I2Y7"/>
<protein>
    <submittedName>
        <fullName evidence="1">Uncharacterized protein</fullName>
    </submittedName>
</protein>
<name>A0A1F7I2Y7_9BACT</name>
<accession>A0A1F7I2Y7</accession>